<dbReference type="Gene3D" id="3.40.50.1000">
    <property type="entry name" value="HAD superfamily/HAD-like"/>
    <property type="match status" value="1"/>
</dbReference>
<dbReference type="Gene3D" id="1.10.150.240">
    <property type="entry name" value="Putative phosphatase, domain 2"/>
    <property type="match status" value="1"/>
</dbReference>
<comment type="cofactor">
    <cofactor evidence="2 10">
        <name>Mg(2+)</name>
        <dbReference type="ChEBI" id="CHEBI:18420"/>
    </cofactor>
</comment>
<protein>
    <recommendedName>
        <fullName evidence="5 10">Phosphoglycolate phosphatase</fullName>
        <shortName evidence="10">PGP</shortName>
        <shortName evidence="10">PGPase</shortName>
        <ecNumber evidence="5 10">3.1.3.18</ecNumber>
    </recommendedName>
</protein>
<keyword evidence="8 10" id="KW-0460">Magnesium</keyword>
<dbReference type="PRINTS" id="PR00413">
    <property type="entry name" value="HADHALOGNASE"/>
</dbReference>
<keyword evidence="9 10" id="KW-0119">Carbohydrate metabolism</keyword>
<sequence>MLVHTPDLVAFDLDGTLVDSLPDLADAIDAVLGRLGLPSAGEPRVRRWIGNGVNMLVKRALTGELWPQDNPPPFDEALTMFMDLYEANVCNRSRLFPGVAEALKQLKAVGFRLACVTNKHSRFTRPLLDRLGVLQDMDFVGCGDEFEKLKPDPYPLLKTAEFFGIEPSRGLMVGDSVNDVKAARAAGFMVVCVPYGYHGGNGVECLKPDAVVSSLTELPALFKKAA</sequence>
<dbReference type="SFLD" id="SFLDG01135">
    <property type="entry name" value="C1.5.6:_HAD__Beta-PGM__Phospha"/>
    <property type="match status" value="1"/>
</dbReference>
<name>A0ABN8X340_9GAMM</name>
<comment type="pathway">
    <text evidence="3 10">Organic acid metabolism; glycolate biosynthesis; glycolate from 2-phosphoglycolate: step 1/1.</text>
</comment>
<keyword evidence="6 10" id="KW-0479">Metal-binding</keyword>
<dbReference type="NCBIfam" id="TIGR01509">
    <property type="entry name" value="HAD-SF-IA-v3"/>
    <property type="match status" value="1"/>
</dbReference>
<dbReference type="InterPro" id="IPR006439">
    <property type="entry name" value="HAD-SF_hydro_IA"/>
</dbReference>
<dbReference type="RefSeq" id="WP_026608992.1">
    <property type="nucleotide sequence ID" value="NZ_OX458333.1"/>
</dbReference>
<comment type="similarity">
    <text evidence="4 10">Belongs to the HAD-like hydrolase superfamily. CbbY/CbbZ/Gph/YieH family.</text>
</comment>
<proteinExistence type="inferred from homology"/>
<evidence type="ECO:0000313" key="11">
    <source>
        <dbReference type="EMBL" id="CAI8786885.1"/>
    </source>
</evidence>
<reference evidence="11 12" key="1">
    <citation type="submission" date="2023-03" db="EMBL/GenBank/DDBJ databases">
        <authorList>
            <person name="Pearce D."/>
        </authorList>
    </citation>
    <scope>NUCLEOTIDE SEQUENCE [LARGE SCALE GENOMIC DNA]</scope>
    <source>
        <strain evidence="11">Msz</strain>
    </source>
</reference>
<evidence type="ECO:0000256" key="7">
    <source>
        <dbReference type="ARBA" id="ARBA00022801"/>
    </source>
</evidence>
<dbReference type="EC" id="3.1.3.18" evidence="5 10"/>
<feature type="binding site" evidence="10">
    <location>
        <position position="12"/>
    </location>
    <ligand>
        <name>Mg(2+)</name>
        <dbReference type="ChEBI" id="CHEBI:18420"/>
    </ligand>
</feature>
<dbReference type="Pfam" id="PF00702">
    <property type="entry name" value="Hydrolase"/>
    <property type="match status" value="1"/>
</dbReference>
<dbReference type="SUPFAM" id="SSF56784">
    <property type="entry name" value="HAD-like"/>
    <property type="match status" value="1"/>
</dbReference>
<organism evidence="11 12">
    <name type="scientific">Methylocaldum szegediense</name>
    <dbReference type="NCBI Taxonomy" id="73780"/>
    <lineage>
        <taxon>Bacteria</taxon>
        <taxon>Pseudomonadati</taxon>
        <taxon>Pseudomonadota</taxon>
        <taxon>Gammaproteobacteria</taxon>
        <taxon>Methylococcales</taxon>
        <taxon>Methylococcaceae</taxon>
        <taxon>Methylocaldum</taxon>
    </lineage>
</organism>
<dbReference type="SFLD" id="SFLDG01129">
    <property type="entry name" value="C1.5:_HAD__Beta-PGM__Phosphata"/>
    <property type="match status" value="1"/>
</dbReference>
<dbReference type="InterPro" id="IPR036412">
    <property type="entry name" value="HAD-like_sf"/>
</dbReference>
<comment type="function">
    <text evidence="10">Specifically catalyzes the dephosphorylation of 2-phosphoglycolate. Is involved in the dissimilation of the intracellular 2-phosphoglycolate formed during the DNA repair of 3'-phosphoglycolate ends, a major class of DNA lesions induced by oxidative stress.</text>
</comment>
<dbReference type="GO" id="GO:0008967">
    <property type="term" value="F:phosphoglycolate phosphatase activity"/>
    <property type="evidence" value="ECO:0007669"/>
    <property type="project" value="UniProtKB-EC"/>
</dbReference>
<dbReference type="InterPro" id="IPR023214">
    <property type="entry name" value="HAD_sf"/>
</dbReference>
<dbReference type="InterPro" id="IPR023198">
    <property type="entry name" value="PGP-like_dom2"/>
</dbReference>
<dbReference type="EMBL" id="OX458333">
    <property type="protein sequence ID" value="CAI8786885.1"/>
    <property type="molecule type" value="Genomic_DNA"/>
</dbReference>
<feature type="active site" description="Nucleophile" evidence="10">
    <location>
        <position position="12"/>
    </location>
</feature>
<feature type="binding site" evidence="10">
    <location>
        <position position="175"/>
    </location>
    <ligand>
        <name>Mg(2+)</name>
        <dbReference type="ChEBI" id="CHEBI:18420"/>
    </ligand>
</feature>
<dbReference type="InterPro" id="IPR050155">
    <property type="entry name" value="HAD-like_hydrolase_sf"/>
</dbReference>
<dbReference type="CDD" id="cd16417">
    <property type="entry name" value="HAD_PGPase"/>
    <property type="match status" value="1"/>
</dbReference>
<keyword evidence="12" id="KW-1185">Reference proteome</keyword>
<evidence type="ECO:0000256" key="9">
    <source>
        <dbReference type="ARBA" id="ARBA00023277"/>
    </source>
</evidence>
<dbReference type="PANTHER" id="PTHR43434">
    <property type="entry name" value="PHOSPHOGLYCOLATE PHOSPHATASE"/>
    <property type="match status" value="1"/>
</dbReference>
<dbReference type="NCBIfam" id="TIGR01549">
    <property type="entry name" value="HAD-SF-IA-v1"/>
    <property type="match status" value="1"/>
</dbReference>
<evidence type="ECO:0000256" key="8">
    <source>
        <dbReference type="ARBA" id="ARBA00022842"/>
    </source>
</evidence>
<evidence type="ECO:0000256" key="4">
    <source>
        <dbReference type="ARBA" id="ARBA00006171"/>
    </source>
</evidence>
<evidence type="ECO:0000256" key="1">
    <source>
        <dbReference type="ARBA" id="ARBA00000830"/>
    </source>
</evidence>
<evidence type="ECO:0000256" key="3">
    <source>
        <dbReference type="ARBA" id="ARBA00004818"/>
    </source>
</evidence>
<dbReference type="NCBIfam" id="NF009695">
    <property type="entry name" value="PRK13222.1-2"/>
    <property type="match status" value="1"/>
</dbReference>
<feature type="binding site" evidence="10">
    <location>
        <position position="14"/>
    </location>
    <ligand>
        <name>Mg(2+)</name>
        <dbReference type="ChEBI" id="CHEBI:18420"/>
    </ligand>
</feature>
<dbReference type="NCBIfam" id="TIGR01449">
    <property type="entry name" value="PGP_bact"/>
    <property type="match status" value="1"/>
</dbReference>
<evidence type="ECO:0000256" key="2">
    <source>
        <dbReference type="ARBA" id="ARBA00001946"/>
    </source>
</evidence>
<dbReference type="HAMAP" id="MF_00495">
    <property type="entry name" value="GPH_hydrolase_bact"/>
    <property type="match status" value="1"/>
</dbReference>
<dbReference type="InterPro" id="IPR037512">
    <property type="entry name" value="PGPase_prok"/>
</dbReference>
<dbReference type="SFLD" id="SFLDS00003">
    <property type="entry name" value="Haloacid_Dehalogenase"/>
    <property type="match status" value="1"/>
</dbReference>
<evidence type="ECO:0000256" key="5">
    <source>
        <dbReference type="ARBA" id="ARBA00013078"/>
    </source>
</evidence>
<accession>A0ABN8X340</accession>
<gene>
    <name evidence="11" type="primary">gph</name>
    <name evidence="11" type="ORF">MSZNOR_1329</name>
</gene>
<dbReference type="PANTHER" id="PTHR43434:SF1">
    <property type="entry name" value="PHOSPHOGLYCOLATE PHOSPHATASE"/>
    <property type="match status" value="1"/>
</dbReference>
<keyword evidence="7 10" id="KW-0378">Hydrolase</keyword>
<evidence type="ECO:0000256" key="10">
    <source>
        <dbReference type="HAMAP-Rule" id="MF_00495"/>
    </source>
</evidence>
<evidence type="ECO:0000256" key="6">
    <source>
        <dbReference type="ARBA" id="ARBA00022723"/>
    </source>
</evidence>
<evidence type="ECO:0000313" key="12">
    <source>
        <dbReference type="Proteomes" id="UP001162030"/>
    </source>
</evidence>
<comment type="catalytic activity">
    <reaction evidence="1 10">
        <text>2-phosphoglycolate + H2O = glycolate + phosphate</text>
        <dbReference type="Rhea" id="RHEA:14369"/>
        <dbReference type="ChEBI" id="CHEBI:15377"/>
        <dbReference type="ChEBI" id="CHEBI:29805"/>
        <dbReference type="ChEBI" id="CHEBI:43474"/>
        <dbReference type="ChEBI" id="CHEBI:58033"/>
        <dbReference type="EC" id="3.1.3.18"/>
    </reaction>
</comment>
<dbReference type="Proteomes" id="UP001162030">
    <property type="component" value="Chromosome"/>
</dbReference>